<protein>
    <submittedName>
        <fullName evidence="5">AraC family transcriptional regulator</fullName>
    </submittedName>
</protein>
<comment type="caution">
    <text evidence="5">The sequence shown here is derived from an EMBL/GenBank/DDBJ whole genome shotgun (WGS) entry which is preliminary data.</text>
</comment>
<dbReference type="EMBL" id="BMXR01000001">
    <property type="protein sequence ID" value="GGX38409.1"/>
    <property type="molecule type" value="Genomic_DNA"/>
</dbReference>
<dbReference type="Pfam" id="PF12833">
    <property type="entry name" value="HTH_18"/>
    <property type="match status" value="1"/>
</dbReference>
<proteinExistence type="predicted"/>
<dbReference type="SMART" id="SM00342">
    <property type="entry name" value="HTH_ARAC"/>
    <property type="match status" value="1"/>
</dbReference>
<evidence type="ECO:0000313" key="5">
    <source>
        <dbReference type="EMBL" id="GGX38409.1"/>
    </source>
</evidence>
<keyword evidence="1" id="KW-0805">Transcription regulation</keyword>
<dbReference type="PANTHER" id="PTHR40055:SF1">
    <property type="entry name" value="TRANSCRIPTIONAL REGULATOR YGIV-RELATED"/>
    <property type="match status" value="1"/>
</dbReference>
<dbReference type="InterPro" id="IPR009057">
    <property type="entry name" value="Homeodomain-like_sf"/>
</dbReference>
<dbReference type="Gene3D" id="3.20.80.10">
    <property type="entry name" value="Regulatory factor, effector binding domain"/>
    <property type="match status" value="1"/>
</dbReference>
<dbReference type="Pfam" id="PF06445">
    <property type="entry name" value="GyrI-like"/>
    <property type="match status" value="1"/>
</dbReference>
<dbReference type="Proteomes" id="UP000626148">
    <property type="component" value="Unassembled WGS sequence"/>
</dbReference>
<dbReference type="InterPro" id="IPR011256">
    <property type="entry name" value="Reg_factor_effector_dom_sf"/>
</dbReference>
<evidence type="ECO:0000256" key="3">
    <source>
        <dbReference type="ARBA" id="ARBA00023163"/>
    </source>
</evidence>
<dbReference type="GO" id="GO:0003700">
    <property type="term" value="F:DNA-binding transcription factor activity"/>
    <property type="evidence" value="ECO:0007669"/>
    <property type="project" value="InterPro"/>
</dbReference>
<dbReference type="SUPFAM" id="SSF55136">
    <property type="entry name" value="Probable bacterial effector-binding domain"/>
    <property type="match status" value="1"/>
</dbReference>
<feature type="domain" description="HTH araC/xylS-type" evidence="4">
    <location>
        <begin position="14"/>
        <end position="113"/>
    </location>
</feature>
<evidence type="ECO:0000313" key="6">
    <source>
        <dbReference type="Proteomes" id="UP000626148"/>
    </source>
</evidence>
<dbReference type="PROSITE" id="PS01124">
    <property type="entry name" value="HTH_ARAC_FAMILY_2"/>
    <property type="match status" value="1"/>
</dbReference>
<accession>A0A918N661</accession>
<reference evidence="5" key="1">
    <citation type="journal article" date="2014" name="Int. J. Syst. Evol. Microbiol.">
        <title>Complete genome sequence of Corynebacterium casei LMG S-19264T (=DSM 44701T), isolated from a smear-ripened cheese.</title>
        <authorList>
            <consortium name="US DOE Joint Genome Institute (JGI-PGF)"/>
            <person name="Walter F."/>
            <person name="Albersmeier A."/>
            <person name="Kalinowski J."/>
            <person name="Ruckert C."/>
        </authorList>
    </citation>
    <scope>NUCLEOTIDE SEQUENCE</scope>
    <source>
        <strain evidence="5">KCTC 22169</strain>
    </source>
</reference>
<keyword evidence="6" id="KW-1185">Reference proteome</keyword>
<evidence type="ECO:0000256" key="1">
    <source>
        <dbReference type="ARBA" id="ARBA00023015"/>
    </source>
</evidence>
<keyword evidence="2" id="KW-0238">DNA-binding</keyword>
<dbReference type="InterPro" id="IPR020449">
    <property type="entry name" value="Tscrpt_reg_AraC-type_HTH"/>
</dbReference>
<dbReference type="PANTHER" id="PTHR40055">
    <property type="entry name" value="TRANSCRIPTIONAL REGULATOR YGIV-RELATED"/>
    <property type="match status" value="1"/>
</dbReference>
<name>A0A918N661_9GAMM</name>
<evidence type="ECO:0000256" key="2">
    <source>
        <dbReference type="ARBA" id="ARBA00023125"/>
    </source>
</evidence>
<dbReference type="InterPro" id="IPR010499">
    <property type="entry name" value="AraC_E-bd"/>
</dbReference>
<dbReference type="RefSeq" id="WP_189606508.1">
    <property type="nucleotide sequence ID" value="NZ_BMXR01000001.1"/>
</dbReference>
<organism evidence="5 6">
    <name type="scientific">Saccharospirillum salsuginis</name>
    <dbReference type="NCBI Taxonomy" id="418750"/>
    <lineage>
        <taxon>Bacteria</taxon>
        <taxon>Pseudomonadati</taxon>
        <taxon>Pseudomonadota</taxon>
        <taxon>Gammaproteobacteria</taxon>
        <taxon>Oceanospirillales</taxon>
        <taxon>Saccharospirillaceae</taxon>
        <taxon>Saccharospirillum</taxon>
    </lineage>
</organism>
<evidence type="ECO:0000259" key="4">
    <source>
        <dbReference type="PROSITE" id="PS01124"/>
    </source>
</evidence>
<reference evidence="5" key="2">
    <citation type="submission" date="2020-09" db="EMBL/GenBank/DDBJ databases">
        <authorList>
            <person name="Sun Q."/>
            <person name="Kim S."/>
        </authorList>
    </citation>
    <scope>NUCLEOTIDE SEQUENCE</scope>
    <source>
        <strain evidence="5">KCTC 22169</strain>
    </source>
</reference>
<dbReference type="PRINTS" id="PR00032">
    <property type="entry name" value="HTHARAC"/>
</dbReference>
<dbReference type="AlphaFoldDB" id="A0A918N661"/>
<dbReference type="Gene3D" id="1.10.10.60">
    <property type="entry name" value="Homeodomain-like"/>
    <property type="match status" value="2"/>
</dbReference>
<dbReference type="InterPro" id="IPR050908">
    <property type="entry name" value="SmbC-like"/>
</dbReference>
<dbReference type="SUPFAM" id="SSF46689">
    <property type="entry name" value="Homeodomain-like"/>
    <property type="match status" value="2"/>
</dbReference>
<dbReference type="InterPro" id="IPR029442">
    <property type="entry name" value="GyrI-like"/>
</dbReference>
<keyword evidence="3" id="KW-0804">Transcription</keyword>
<gene>
    <name evidence="5" type="ORF">GCM10007392_00720</name>
</gene>
<sequence length="294" mass="34199">MNQSAMNRYHQRFQRVLDYIETHLDANPGLEELSEVALCSKFHFQRQFSNYFGVSVFRYTQWLRMRRAGYRLAFRRDHAMLDIALEAGFNSAEAFSRAFRQSLGQSPSEFRKSPDWTPWHQLMQSIETPGRPVMKNGQHHQDVQIVDFEDTPIAMLVHQGPPAGLNRSIRRFIDWRKTHGPSPSVSRTFNILYNDPEQVPADDYRFGIAASIRGDVEPNEHGVETSRIPAGRCAVLRHHGSDTNLAETVQYLYGEWLPDSGEELRDFPIFFERLNLFPDVPERDMRTDVYLPLR</sequence>
<dbReference type="SMART" id="SM00871">
    <property type="entry name" value="AraC_E_bind"/>
    <property type="match status" value="1"/>
</dbReference>
<dbReference type="GO" id="GO:0043565">
    <property type="term" value="F:sequence-specific DNA binding"/>
    <property type="evidence" value="ECO:0007669"/>
    <property type="project" value="InterPro"/>
</dbReference>
<dbReference type="InterPro" id="IPR018060">
    <property type="entry name" value="HTH_AraC"/>
</dbReference>